<keyword evidence="1" id="KW-0479">Metal-binding</keyword>
<keyword evidence="4" id="KW-1185">Reference proteome</keyword>
<evidence type="ECO:0000259" key="2">
    <source>
        <dbReference type="PROSITE" id="PS50158"/>
    </source>
</evidence>
<organism evidence="3 4">
    <name type="scientific">Prunus dulcis</name>
    <name type="common">Almond</name>
    <name type="synonym">Amygdalus dulcis</name>
    <dbReference type="NCBI Taxonomy" id="3755"/>
    <lineage>
        <taxon>Eukaryota</taxon>
        <taxon>Viridiplantae</taxon>
        <taxon>Streptophyta</taxon>
        <taxon>Embryophyta</taxon>
        <taxon>Tracheophyta</taxon>
        <taxon>Spermatophyta</taxon>
        <taxon>Magnoliopsida</taxon>
        <taxon>eudicotyledons</taxon>
        <taxon>Gunneridae</taxon>
        <taxon>Pentapetalae</taxon>
        <taxon>rosids</taxon>
        <taxon>fabids</taxon>
        <taxon>Rosales</taxon>
        <taxon>Rosaceae</taxon>
        <taxon>Amygdaloideae</taxon>
        <taxon>Amygdaleae</taxon>
        <taxon>Prunus</taxon>
    </lineage>
</organism>
<dbReference type="EMBL" id="JAJFAZ020000003">
    <property type="protein sequence ID" value="KAI5338227.1"/>
    <property type="molecule type" value="Genomic_DNA"/>
</dbReference>
<dbReference type="PANTHER" id="PTHR31286">
    <property type="entry name" value="GLYCINE-RICH CELL WALL STRUCTURAL PROTEIN 1.8-LIKE"/>
    <property type="match status" value="1"/>
</dbReference>
<dbReference type="InterPro" id="IPR025558">
    <property type="entry name" value="DUF4283"/>
</dbReference>
<protein>
    <recommendedName>
        <fullName evidence="2">CCHC-type domain-containing protein</fullName>
    </recommendedName>
</protein>
<dbReference type="InterPro" id="IPR001878">
    <property type="entry name" value="Znf_CCHC"/>
</dbReference>
<evidence type="ECO:0000313" key="3">
    <source>
        <dbReference type="EMBL" id="KAI5338227.1"/>
    </source>
</evidence>
<dbReference type="Pfam" id="PF14111">
    <property type="entry name" value="DUF4283"/>
    <property type="match status" value="1"/>
</dbReference>
<accession>A0AAD4Z975</accession>
<dbReference type="Proteomes" id="UP001054821">
    <property type="component" value="Chromosome 3"/>
</dbReference>
<gene>
    <name evidence="3" type="ORF">L3X38_017498</name>
</gene>
<dbReference type="InterPro" id="IPR025836">
    <property type="entry name" value="Zn_knuckle_CX2CX4HX4C"/>
</dbReference>
<dbReference type="InterPro" id="IPR040256">
    <property type="entry name" value="At4g02000-like"/>
</dbReference>
<reference evidence="3 4" key="1">
    <citation type="journal article" date="2022" name="G3 (Bethesda)">
        <title>Whole-genome sequence and methylome profiling of the almond [Prunus dulcis (Mill.) D.A. Webb] cultivar 'Nonpareil'.</title>
        <authorList>
            <person name="D'Amico-Willman K.M."/>
            <person name="Ouma W.Z."/>
            <person name="Meulia T."/>
            <person name="Sideli G.M."/>
            <person name="Gradziel T.M."/>
            <person name="Fresnedo-Ramirez J."/>
        </authorList>
    </citation>
    <scope>NUCLEOTIDE SEQUENCE [LARGE SCALE GENOMIC DNA]</scope>
    <source>
        <strain evidence="3">Clone GOH B32 T37-40</strain>
    </source>
</reference>
<dbReference type="PANTHER" id="PTHR31286:SF178">
    <property type="entry name" value="DUF4283 DOMAIN-CONTAINING PROTEIN"/>
    <property type="match status" value="1"/>
</dbReference>
<feature type="domain" description="CCHC-type" evidence="2">
    <location>
        <begin position="160"/>
        <end position="175"/>
    </location>
</feature>
<dbReference type="AlphaFoldDB" id="A0AAD4Z975"/>
<dbReference type="Pfam" id="PF14392">
    <property type="entry name" value="zf-CCHC_4"/>
    <property type="match status" value="1"/>
</dbReference>
<comment type="caution">
    <text evidence="3">The sequence shown here is derived from an EMBL/GenBank/DDBJ whole genome shotgun (WGS) entry which is preliminary data.</text>
</comment>
<keyword evidence="1" id="KW-0863">Zinc-finger</keyword>
<evidence type="ECO:0000313" key="4">
    <source>
        <dbReference type="Proteomes" id="UP001054821"/>
    </source>
</evidence>
<sequence length="226" mass="26462">MSRLQSAGTNAWVALVWVCNTTVLDGKNGDRFLLIVLPKQRRSKRRWWSNKVRVQIGRLEENLFMFSFLTKEDRLRILGGGPWTFNHFLVVLAEADGMVQPSRIPLIKQEFWVQLQGLPPAFMTQIMGRQIGEVLGDHITSYQNEVVRVEIRYEKRPHTCYLCGRLDHMEKECSKYTGEELTDLDKPYGKWFQEDVFGLDYRRLPRHRFGLASKPWSMRTPATVED</sequence>
<dbReference type="GO" id="GO:0008270">
    <property type="term" value="F:zinc ion binding"/>
    <property type="evidence" value="ECO:0007669"/>
    <property type="project" value="UniProtKB-KW"/>
</dbReference>
<proteinExistence type="predicted"/>
<name>A0AAD4Z975_PRUDU</name>
<dbReference type="GO" id="GO:0003676">
    <property type="term" value="F:nucleic acid binding"/>
    <property type="evidence" value="ECO:0007669"/>
    <property type="project" value="InterPro"/>
</dbReference>
<evidence type="ECO:0000256" key="1">
    <source>
        <dbReference type="PROSITE-ProRule" id="PRU00047"/>
    </source>
</evidence>
<keyword evidence="1" id="KW-0862">Zinc</keyword>
<dbReference type="PROSITE" id="PS50158">
    <property type="entry name" value="ZF_CCHC"/>
    <property type="match status" value="1"/>
</dbReference>